<dbReference type="RefSeq" id="WP_182705773.1">
    <property type="nucleotide sequence ID" value="NZ_JACJII010000001.1"/>
</dbReference>
<proteinExistence type="predicted"/>
<dbReference type="AlphaFoldDB" id="A0A7W3MYG8"/>
<evidence type="ECO:0000313" key="2">
    <source>
        <dbReference type="EMBL" id="MBA9004225.1"/>
    </source>
</evidence>
<dbReference type="EMBL" id="JACJII010000001">
    <property type="protein sequence ID" value="MBA9004225.1"/>
    <property type="molecule type" value="Genomic_DNA"/>
</dbReference>
<sequence length="233" mass="25594">MSNLQADRRRDTDRFYALLDELAERVGGPRRLKDCTEASGWPQYGVEFFLEDGQVRAGGGGLRVVRVGSHALRTTSKATFWTRLAQHRGPVSGANAGVGNHRGSVFRQHVGSALLETGDWPAEVAQTWGQKDVSPVQRAAERPLERAVSDHIGAMPLLWLDVPDLEQRKSIRANAIALLSQRTGGIHPTTPGWLGLHAKNDNVRTSGLWNSDFVDDPYDPSFLDAMEACVKAM</sequence>
<comment type="caution">
    <text evidence="2">The sequence shown here is derived from an EMBL/GenBank/DDBJ whole genome shotgun (WGS) entry which is preliminary data.</text>
</comment>
<keyword evidence="3" id="KW-1185">Reference proteome</keyword>
<dbReference type="Pfam" id="PF26468">
    <property type="entry name" value="GIY_YIG_3"/>
    <property type="match status" value="1"/>
</dbReference>
<dbReference type="InterPro" id="IPR058782">
    <property type="entry name" value="GIY_YIG_3"/>
</dbReference>
<protein>
    <recommendedName>
        <fullName evidence="1">GIY-YIG domain-containing protein</fullName>
    </recommendedName>
</protein>
<organism evidence="2 3">
    <name type="scientific">Thermomonospora cellulosilytica</name>
    <dbReference type="NCBI Taxonomy" id="1411118"/>
    <lineage>
        <taxon>Bacteria</taxon>
        <taxon>Bacillati</taxon>
        <taxon>Actinomycetota</taxon>
        <taxon>Actinomycetes</taxon>
        <taxon>Streptosporangiales</taxon>
        <taxon>Thermomonosporaceae</taxon>
        <taxon>Thermomonospora</taxon>
    </lineage>
</organism>
<gene>
    <name evidence="2" type="ORF">HNR21_003107</name>
</gene>
<accession>A0A7W3MYG8</accession>
<feature type="domain" description="GIY-YIG" evidence="1">
    <location>
        <begin position="7"/>
        <end position="232"/>
    </location>
</feature>
<evidence type="ECO:0000313" key="3">
    <source>
        <dbReference type="Proteomes" id="UP000539313"/>
    </source>
</evidence>
<reference evidence="2 3" key="1">
    <citation type="submission" date="2020-08" db="EMBL/GenBank/DDBJ databases">
        <title>Sequencing the genomes of 1000 actinobacteria strains.</title>
        <authorList>
            <person name="Klenk H.-P."/>
        </authorList>
    </citation>
    <scope>NUCLEOTIDE SEQUENCE [LARGE SCALE GENOMIC DNA]</scope>
    <source>
        <strain evidence="2 3">DSM 45823</strain>
    </source>
</reference>
<evidence type="ECO:0000259" key="1">
    <source>
        <dbReference type="Pfam" id="PF26468"/>
    </source>
</evidence>
<name>A0A7W3MYG8_9ACTN</name>
<dbReference type="Proteomes" id="UP000539313">
    <property type="component" value="Unassembled WGS sequence"/>
</dbReference>